<evidence type="ECO:0000313" key="6">
    <source>
        <dbReference type="EMBL" id="MDA0160015.1"/>
    </source>
</evidence>
<dbReference type="RefSeq" id="WP_270038784.1">
    <property type="nucleotide sequence ID" value="NZ_JAPDOD010000004.1"/>
</dbReference>
<protein>
    <recommendedName>
        <fullName evidence="5">Methylamine utilisation protein MauE domain-containing protein</fullName>
    </recommendedName>
</protein>
<dbReference type="AlphaFoldDB" id="A0A9X3MPP3"/>
<reference evidence="6" key="1">
    <citation type="submission" date="2022-10" db="EMBL/GenBank/DDBJ databases">
        <title>The WGS of Solirubrobacter ginsenosidimutans DSM 21036.</title>
        <authorList>
            <person name="Jiang Z."/>
        </authorList>
    </citation>
    <scope>NUCLEOTIDE SEQUENCE</scope>
    <source>
        <strain evidence="6">DSM 21036</strain>
    </source>
</reference>
<evidence type="ECO:0000259" key="5">
    <source>
        <dbReference type="Pfam" id="PF07291"/>
    </source>
</evidence>
<sequence>MSASASGLAVWPGVFLLAGGVAKAREVRDDAVDGGTLLFRAVGRSVPPRPAWAAVAGAELVVGGLVLAGVARPYPQLAGGTGLAAAGALAAWGVRNAPDAGCGCFGARSEPVSPRTAVRAGVLSALALAAATGGGAWTNAFRRPAAGRRGGAASLPRAAAAAVVLGAGAALAATTPELRPRHARARAHDLVCAHRPAPPRRTLERLRQSNLFSDARPYLAADAPSEQWRDGCWRYVSYPANYEGEAATAVFALYLGKSRNADGVAFVAEDEQRVIGQIKGRK</sequence>
<evidence type="ECO:0000256" key="1">
    <source>
        <dbReference type="ARBA" id="ARBA00004141"/>
    </source>
</evidence>
<keyword evidence="4" id="KW-0472">Membrane</keyword>
<dbReference type="Pfam" id="PF07291">
    <property type="entry name" value="MauE"/>
    <property type="match status" value="1"/>
</dbReference>
<evidence type="ECO:0000256" key="3">
    <source>
        <dbReference type="ARBA" id="ARBA00022989"/>
    </source>
</evidence>
<keyword evidence="3" id="KW-1133">Transmembrane helix</keyword>
<evidence type="ECO:0000256" key="4">
    <source>
        <dbReference type="ARBA" id="ARBA00023136"/>
    </source>
</evidence>
<keyword evidence="2" id="KW-0812">Transmembrane</keyword>
<comment type="caution">
    <text evidence="6">The sequence shown here is derived from an EMBL/GenBank/DDBJ whole genome shotgun (WGS) entry which is preliminary data.</text>
</comment>
<gene>
    <name evidence="6" type="ORF">OM076_07065</name>
</gene>
<dbReference type="Proteomes" id="UP001149140">
    <property type="component" value="Unassembled WGS sequence"/>
</dbReference>
<organism evidence="6 7">
    <name type="scientific">Solirubrobacter ginsenosidimutans</name>
    <dbReference type="NCBI Taxonomy" id="490573"/>
    <lineage>
        <taxon>Bacteria</taxon>
        <taxon>Bacillati</taxon>
        <taxon>Actinomycetota</taxon>
        <taxon>Thermoleophilia</taxon>
        <taxon>Solirubrobacterales</taxon>
        <taxon>Solirubrobacteraceae</taxon>
        <taxon>Solirubrobacter</taxon>
    </lineage>
</organism>
<feature type="domain" description="Methylamine utilisation protein MauE" evidence="5">
    <location>
        <begin position="8"/>
        <end position="131"/>
    </location>
</feature>
<accession>A0A9X3MPP3</accession>
<evidence type="ECO:0000256" key="2">
    <source>
        <dbReference type="ARBA" id="ARBA00022692"/>
    </source>
</evidence>
<evidence type="ECO:0000313" key="7">
    <source>
        <dbReference type="Proteomes" id="UP001149140"/>
    </source>
</evidence>
<name>A0A9X3MPP3_9ACTN</name>
<dbReference type="EMBL" id="JAPDOD010000004">
    <property type="protein sequence ID" value="MDA0160015.1"/>
    <property type="molecule type" value="Genomic_DNA"/>
</dbReference>
<dbReference type="GO" id="GO:0030416">
    <property type="term" value="P:methylamine metabolic process"/>
    <property type="evidence" value="ECO:0007669"/>
    <property type="project" value="InterPro"/>
</dbReference>
<dbReference type="InterPro" id="IPR009908">
    <property type="entry name" value="Methylamine_util_MauE"/>
</dbReference>
<dbReference type="GO" id="GO:0016020">
    <property type="term" value="C:membrane"/>
    <property type="evidence" value="ECO:0007669"/>
    <property type="project" value="UniProtKB-SubCell"/>
</dbReference>
<proteinExistence type="predicted"/>
<keyword evidence="7" id="KW-1185">Reference proteome</keyword>
<comment type="subcellular location">
    <subcellularLocation>
        <location evidence="1">Membrane</location>
        <topology evidence="1">Multi-pass membrane protein</topology>
    </subcellularLocation>
</comment>